<feature type="region of interest" description="Disordered" evidence="1">
    <location>
        <begin position="287"/>
        <end position="312"/>
    </location>
</feature>
<evidence type="ECO:0008006" key="4">
    <source>
        <dbReference type="Google" id="ProtNLM"/>
    </source>
</evidence>
<dbReference type="SUPFAM" id="SSF47240">
    <property type="entry name" value="Ferritin-like"/>
    <property type="match status" value="1"/>
</dbReference>
<evidence type="ECO:0000256" key="1">
    <source>
        <dbReference type="SAM" id="MobiDB-lite"/>
    </source>
</evidence>
<evidence type="ECO:0000313" key="2">
    <source>
        <dbReference type="EMBL" id="MBB4144501.1"/>
    </source>
</evidence>
<name>A0A7W6LHS9_9HYPH</name>
<proteinExistence type="predicted"/>
<dbReference type="EMBL" id="JACIEC010000003">
    <property type="protein sequence ID" value="MBB4144501.1"/>
    <property type="molecule type" value="Genomic_DNA"/>
</dbReference>
<protein>
    <recommendedName>
        <fullName evidence="4">Ferritin-like domain-containing protein</fullName>
    </recommendedName>
</protein>
<dbReference type="InterPro" id="IPR009078">
    <property type="entry name" value="Ferritin-like_SF"/>
</dbReference>
<dbReference type="Proteomes" id="UP000519897">
    <property type="component" value="Unassembled WGS sequence"/>
</dbReference>
<reference evidence="2 3" key="1">
    <citation type="submission" date="2020-08" db="EMBL/GenBank/DDBJ databases">
        <title>Genomic Encyclopedia of Type Strains, Phase IV (KMG-IV): sequencing the most valuable type-strain genomes for metagenomic binning, comparative biology and taxonomic classification.</title>
        <authorList>
            <person name="Goeker M."/>
        </authorList>
    </citation>
    <scope>NUCLEOTIDE SEQUENCE [LARGE SCALE GENOMIC DNA]</scope>
    <source>
        <strain evidence="2 3">DSM 29514</strain>
    </source>
</reference>
<accession>A0A7W6LHS9</accession>
<keyword evidence="3" id="KW-1185">Reference proteome</keyword>
<comment type="caution">
    <text evidence="2">The sequence shown here is derived from an EMBL/GenBank/DDBJ whole genome shotgun (WGS) entry which is preliminary data.</text>
</comment>
<organism evidence="2 3">
    <name type="scientific">Rhizobium rhizoryzae</name>
    <dbReference type="NCBI Taxonomy" id="451876"/>
    <lineage>
        <taxon>Bacteria</taxon>
        <taxon>Pseudomonadati</taxon>
        <taxon>Pseudomonadota</taxon>
        <taxon>Alphaproteobacteria</taxon>
        <taxon>Hyphomicrobiales</taxon>
        <taxon>Rhizobiaceae</taxon>
        <taxon>Rhizobium/Agrobacterium group</taxon>
        <taxon>Rhizobium</taxon>
    </lineage>
</organism>
<dbReference type="RefSeq" id="WP_062556592.1">
    <property type="nucleotide sequence ID" value="NZ_CP049249.1"/>
</dbReference>
<gene>
    <name evidence="2" type="ORF">GGQ72_003058</name>
</gene>
<dbReference type="AlphaFoldDB" id="A0A7W6LHS9"/>
<sequence length="312" mass="34890">MTLNKNDLLNLKREKERVSFIAQVAVHQYGGSDAFPLYRQAIAEALDNEPPPFDTEGYSSTYRNSALDPRWLATSILTNAEMEGDGARRLWSLATFAENGEERDLLKQHAVDESRHALYYLALLDLAFPDAIEPGFRQELRQLSPGFSMHKELYPIEGSPYARPPTIDDYLQMNIAEIRTTIHHMMQRTAIQAYCPEENLPQALKVLDQLLDDELAHVGYTAMLIDRVAARTPGNRVGALFRKRFRDFNLITTQELGDNSFGCSLECCAKREWCRAGPSASPFSYSDAPLPDLSAEPSQGATQAPAPAPACH</sequence>
<evidence type="ECO:0000313" key="3">
    <source>
        <dbReference type="Proteomes" id="UP000519897"/>
    </source>
</evidence>